<name>A0ABP3ELA8_9PSEU</name>
<proteinExistence type="predicted"/>
<dbReference type="PANTHER" id="PTHR43798">
    <property type="entry name" value="MONOACYLGLYCEROL LIPASE"/>
    <property type="match status" value="1"/>
</dbReference>
<evidence type="ECO:0000313" key="2">
    <source>
        <dbReference type="EMBL" id="GAA0263909.1"/>
    </source>
</evidence>
<protein>
    <recommendedName>
        <fullName evidence="1">AB hydrolase-1 domain-containing protein</fullName>
    </recommendedName>
</protein>
<dbReference type="InterPro" id="IPR029058">
    <property type="entry name" value="AB_hydrolase_fold"/>
</dbReference>
<evidence type="ECO:0000259" key="1">
    <source>
        <dbReference type="Pfam" id="PF12697"/>
    </source>
</evidence>
<dbReference type="InterPro" id="IPR000073">
    <property type="entry name" value="AB_hydrolase_1"/>
</dbReference>
<gene>
    <name evidence="2" type="ORF">GCM10010492_76190</name>
</gene>
<dbReference type="SUPFAM" id="SSF53474">
    <property type="entry name" value="alpha/beta-Hydrolases"/>
    <property type="match status" value="1"/>
</dbReference>
<dbReference type="InterPro" id="IPR050266">
    <property type="entry name" value="AB_hydrolase_sf"/>
</dbReference>
<dbReference type="RefSeq" id="WP_343940352.1">
    <property type="nucleotide sequence ID" value="NZ_BAAABU010000037.1"/>
</dbReference>
<reference evidence="3" key="1">
    <citation type="journal article" date="2019" name="Int. J. Syst. Evol. Microbiol.">
        <title>The Global Catalogue of Microorganisms (GCM) 10K type strain sequencing project: providing services to taxonomists for standard genome sequencing and annotation.</title>
        <authorList>
            <consortium name="The Broad Institute Genomics Platform"/>
            <consortium name="The Broad Institute Genome Sequencing Center for Infectious Disease"/>
            <person name="Wu L."/>
            <person name="Ma J."/>
        </authorList>
    </citation>
    <scope>NUCLEOTIDE SEQUENCE [LARGE SCALE GENOMIC DNA]</scope>
    <source>
        <strain evidence="3">JCM 3380</strain>
    </source>
</reference>
<evidence type="ECO:0000313" key="3">
    <source>
        <dbReference type="Proteomes" id="UP001500416"/>
    </source>
</evidence>
<dbReference type="Pfam" id="PF12697">
    <property type="entry name" value="Abhydrolase_6"/>
    <property type="match status" value="1"/>
</dbReference>
<dbReference type="Proteomes" id="UP001500416">
    <property type="component" value="Unassembled WGS sequence"/>
</dbReference>
<dbReference type="Gene3D" id="3.40.50.1820">
    <property type="entry name" value="alpha/beta hydrolase"/>
    <property type="match status" value="1"/>
</dbReference>
<keyword evidence="3" id="KW-1185">Reference proteome</keyword>
<sequence length="271" mass="28679">MAEAPRRADGEPQLVLLHGAGLGRASWDAVVERIPGFVRALALDLPGHNGVPGVAYDREVVPRIAEYVAERLAALGVHRPHVVGHALGGAVALELARRVPVAAVTALCGVGFRTVGHASLCAAKTRAMLRLVSAFAPRTRARLLARPWVRGVVLGSLSARPAALSTAVADVASMVGSDLRALARYAGRYRFRAPEVGETTPVNLVWAAQDRVVPRGDAVRARRVLPDACHLVIPDSGHLVMRDDPNATAAVIHACHLRLLRGKPSRTNGCA</sequence>
<feature type="domain" description="AB hydrolase-1" evidence="1">
    <location>
        <begin position="14"/>
        <end position="250"/>
    </location>
</feature>
<dbReference type="EMBL" id="BAAABU010000037">
    <property type="protein sequence ID" value="GAA0263909.1"/>
    <property type="molecule type" value="Genomic_DNA"/>
</dbReference>
<dbReference type="PRINTS" id="PR00111">
    <property type="entry name" value="ABHYDROLASE"/>
</dbReference>
<comment type="caution">
    <text evidence="2">The sequence shown here is derived from an EMBL/GenBank/DDBJ whole genome shotgun (WGS) entry which is preliminary data.</text>
</comment>
<organism evidence="2 3">
    <name type="scientific">Saccharothrix mutabilis subsp. mutabilis</name>
    <dbReference type="NCBI Taxonomy" id="66855"/>
    <lineage>
        <taxon>Bacteria</taxon>
        <taxon>Bacillati</taxon>
        <taxon>Actinomycetota</taxon>
        <taxon>Actinomycetes</taxon>
        <taxon>Pseudonocardiales</taxon>
        <taxon>Pseudonocardiaceae</taxon>
        <taxon>Saccharothrix</taxon>
    </lineage>
</organism>
<dbReference type="PANTHER" id="PTHR43798:SF33">
    <property type="entry name" value="HYDROLASE, PUTATIVE (AFU_ORTHOLOGUE AFUA_2G14860)-RELATED"/>
    <property type="match status" value="1"/>
</dbReference>
<accession>A0ABP3ELA8</accession>